<evidence type="ECO:0000313" key="4">
    <source>
        <dbReference type="Proteomes" id="UP000230066"/>
    </source>
</evidence>
<dbReference type="InterPro" id="IPR026085">
    <property type="entry name" value="ATF7-int"/>
</dbReference>
<evidence type="ECO:0000313" key="3">
    <source>
        <dbReference type="EMBL" id="THD19321.1"/>
    </source>
</evidence>
<dbReference type="Proteomes" id="UP000230066">
    <property type="component" value="Unassembled WGS sequence"/>
</dbReference>
<dbReference type="GO" id="GO:0003712">
    <property type="term" value="F:transcription coregulator activity"/>
    <property type="evidence" value="ECO:0007669"/>
    <property type="project" value="TreeGrafter"/>
</dbReference>
<comment type="caution">
    <text evidence="3">The sequence shown here is derived from an EMBL/GenBank/DDBJ whole genome shotgun (WGS) entry which is preliminary data.</text>
</comment>
<dbReference type="Pfam" id="PF16794">
    <property type="entry name" value="fn3_4"/>
    <property type="match status" value="1"/>
</dbReference>
<dbReference type="GO" id="GO:0005634">
    <property type="term" value="C:nucleus"/>
    <property type="evidence" value="ECO:0007669"/>
    <property type="project" value="TreeGrafter"/>
</dbReference>
<dbReference type="PANTHER" id="PTHR23210">
    <property type="entry name" value="ACTIVATING TRANSCRIPTION FACTOR 7 INTERACTING PROTEIN"/>
    <property type="match status" value="1"/>
</dbReference>
<evidence type="ECO:0000256" key="1">
    <source>
        <dbReference type="SAM" id="MobiDB-lite"/>
    </source>
</evidence>
<dbReference type="PANTHER" id="PTHR23210:SF26">
    <property type="entry name" value="ACTIVATING TRANSCRIPTION FACTOR 7-INTERACTING PROTEIN 1"/>
    <property type="match status" value="1"/>
</dbReference>
<protein>
    <submittedName>
        <fullName evidence="3">Activating transcription factor 7-interacting protein 2</fullName>
    </submittedName>
</protein>
<accession>A0A4E0R1E4</accession>
<dbReference type="GO" id="GO:0005667">
    <property type="term" value="C:transcription regulator complex"/>
    <property type="evidence" value="ECO:0007669"/>
    <property type="project" value="TreeGrafter"/>
</dbReference>
<dbReference type="InterPro" id="IPR013783">
    <property type="entry name" value="Ig-like_fold"/>
</dbReference>
<keyword evidence="4" id="KW-1185">Reference proteome</keyword>
<feature type="domain" description="Activating transcription factor 7-interacting protein Fn3" evidence="2">
    <location>
        <begin position="206"/>
        <end position="294"/>
    </location>
</feature>
<reference evidence="3" key="1">
    <citation type="submission" date="2019-03" db="EMBL/GenBank/DDBJ databases">
        <title>Improved annotation for the trematode Fasciola hepatica.</title>
        <authorList>
            <person name="Choi Y.-J."/>
            <person name="Martin J."/>
            <person name="Mitreva M."/>
        </authorList>
    </citation>
    <scope>NUCLEOTIDE SEQUENCE [LARGE SCALE GENOMIC DNA]</scope>
</reference>
<organism evidence="3 4">
    <name type="scientific">Fasciola hepatica</name>
    <name type="common">Liver fluke</name>
    <dbReference type="NCBI Taxonomy" id="6192"/>
    <lineage>
        <taxon>Eukaryota</taxon>
        <taxon>Metazoa</taxon>
        <taxon>Spiralia</taxon>
        <taxon>Lophotrochozoa</taxon>
        <taxon>Platyhelminthes</taxon>
        <taxon>Trematoda</taxon>
        <taxon>Digenea</taxon>
        <taxon>Plagiorchiida</taxon>
        <taxon>Echinostomata</taxon>
        <taxon>Echinostomatoidea</taxon>
        <taxon>Fasciolidae</taxon>
        <taxon>Fasciola</taxon>
    </lineage>
</organism>
<dbReference type="InterPro" id="IPR056565">
    <property type="entry name" value="Fn3_ATF7IP"/>
</dbReference>
<dbReference type="EMBL" id="JXXN02006726">
    <property type="protein sequence ID" value="THD19321.1"/>
    <property type="molecule type" value="Genomic_DNA"/>
</dbReference>
<gene>
    <name evidence="3" type="ORF">D915_010012</name>
</gene>
<dbReference type="Gene3D" id="2.60.40.10">
    <property type="entry name" value="Immunoglobulins"/>
    <property type="match status" value="1"/>
</dbReference>
<sequence length="299" mass="31426">MPVINRPNATVNSTAGQNICNVAQRSVLTNSSLLTNSLSAPSLGTAHVNGQTSKSQNPLKPHFGALGIMPSTASASRLSDTIDLTGEPPTISNVNLGRINNGVVEPSSGVVSVPTALGGAPNAAASHLGLPNIRPTHSALAQAVISSKPAPALPRSPQVSNHVTNPKPTIPRQLPPPKPRPASSVLTSKPFPVAPLPPVPPSPCYAGICLQWTIAQQTPLYEPAAAYEIYSYASSELTASNLHTHLPWKKVGEVAALPLPMACTLTHVQPNNLYYFAVRSVDRYCRYSLWSNIVNAVVS</sequence>
<name>A0A4E0R1E4_FASHE</name>
<proteinExistence type="predicted"/>
<dbReference type="GO" id="GO:0006355">
    <property type="term" value="P:regulation of DNA-templated transcription"/>
    <property type="evidence" value="ECO:0007669"/>
    <property type="project" value="TreeGrafter"/>
</dbReference>
<evidence type="ECO:0000259" key="2">
    <source>
        <dbReference type="Pfam" id="PF16794"/>
    </source>
</evidence>
<feature type="region of interest" description="Disordered" evidence="1">
    <location>
        <begin position="150"/>
        <end position="186"/>
    </location>
</feature>
<dbReference type="AlphaFoldDB" id="A0A4E0R1E4"/>